<proteinExistence type="predicted"/>
<reference evidence="2" key="1">
    <citation type="submission" date="2020-08" db="EMBL/GenBank/DDBJ databases">
        <title>Genome sequencing and assembly of the red palm weevil Rhynchophorus ferrugineus.</title>
        <authorList>
            <person name="Dias G.B."/>
            <person name="Bergman C.M."/>
            <person name="Manee M."/>
        </authorList>
    </citation>
    <scope>NUCLEOTIDE SEQUENCE</scope>
    <source>
        <strain evidence="2">AA-2017</strain>
        <tissue evidence="2">Whole larva</tissue>
    </source>
</reference>
<dbReference type="Proteomes" id="UP000625711">
    <property type="component" value="Unassembled WGS sequence"/>
</dbReference>
<dbReference type="EMBL" id="JAACXV010000413">
    <property type="protein sequence ID" value="KAF7277760.1"/>
    <property type="molecule type" value="Genomic_DNA"/>
</dbReference>
<feature type="region of interest" description="Disordered" evidence="1">
    <location>
        <begin position="1"/>
        <end position="57"/>
    </location>
</feature>
<evidence type="ECO:0000313" key="3">
    <source>
        <dbReference type="Proteomes" id="UP000625711"/>
    </source>
</evidence>
<dbReference type="AlphaFoldDB" id="A0A834IB35"/>
<protein>
    <submittedName>
        <fullName evidence="2">Uncharacterized protein</fullName>
    </submittedName>
</protein>
<sequence length="92" mass="10366">MAKRIHESIIQLTNNTIQTTTMGTRKRRPAHRRSAQSPDRSPSQPMDRSSLNTTNEYSMDRLATVMTNFLKSSTQGDIHNVPARGCDHVSLI</sequence>
<evidence type="ECO:0000313" key="2">
    <source>
        <dbReference type="EMBL" id="KAF7277760.1"/>
    </source>
</evidence>
<accession>A0A834IB35</accession>
<evidence type="ECO:0000256" key="1">
    <source>
        <dbReference type="SAM" id="MobiDB-lite"/>
    </source>
</evidence>
<organism evidence="2 3">
    <name type="scientific">Rhynchophorus ferrugineus</name>
    <name type="common">Red palm weevil</name>
    <name type="synonym">Curculio ferrugineus</name>
    <dbReference type="NCBI Taxonomy" id="354439"/>
    <lineage>
        <taxon>Eukaryota</taxon>
        <taxon>Metazoa</taxon>
        <taxon>Ecdysozoa</taxon>
        <taxon>Arthropoda</taxon>
        <taxon>Hexapoda</taxon>
        <taxon>Insecta</taxon>
        <taxon>Pterygota</taxon>
        <taxon>Neoptera</taxon>
        <taxon>Endopterygota</taxon>
        <taxon>Coleoptera</taxon>
        <taxon>Polyphaga</taxon>
        <taxon>Cucujiformia</taxon>
        <taxon>Curculionidae</taxon>
        <taxon>Dryophthorinae</taxon>
        <taxon>Rhynchophorus</taxon>
    </lineage>
</organism>
<gene>
    <name evidence="2" type="ORF">GWI33_009182</name>
</gene>
<feature type="compositionally biased region" description="Low complexity" evidence="1">
    <location>
        <begin position="9"/>
        <end position="21"/>
    </location>
</feature>
<feature type="compositionally biased region" description="Basic residues" evidence="1">
    <location>
        <begin position="24"/>
        <end position="34"/>
    </location>
</feature>
<feature type="compositionally biased region" description="Polar residues" evidence="1">
    <location>
        <begin position="35"/>
        <end position="57"/>
    </location>
</feature>
<comment type="caution">
    <text evidence="2">The sequence shown here is derived from an EMBL/GenBank/DDBJ whole genome shotgun (WGS) entry which is preliminary data.</text>
</comment>
<name>A0A834IB35_RHYFE</name>
<keyword evidence="3" id="KW-1185">Reference proteome</keyword>